<keyword evidence="3" id="KW-1185">Reference proteome</keyword>
<evidence type="ECO:0000256" key="1">
    <source>
        <dbReference type="SAM" id="Phobius"/>
    </source>
</evidence>
<gene>
    <name evidence="2" type="ORF">AW736_11130</name>
</gene>
<dbReference type="RefSeq" id="WP_068770324.1">
    <property type="nucleotide sequence ID" value="NZ_CP109796.1"/>
</dbReference>
<keyword evidence="1" id="KW-0812">Transmembrane</keyword>
<dbReference type="EMBL" id="LRRQ01000076">
    <property type="protein sequence ID" value="OAM89865.1"/>
    <property type="molecule type" value="Genomic_DNA"/>
</dbReference>
<evidence type="ECO:0000313" key="3">
    <source>
        <dbReference type="Proteomes" id="UP000078486"/>
    </source>
</evidence>
<comment type="caution">
    <text evidence="2">The sequence shown here is derived from an EMBL/GenBank/DDBJ whole genome shotgun (WGS) entry which is preliminary data.</text>
</comment>
<dbReference type="AlphaFoldDB" id="A0A178IKT6"/>
<proteinExistence type="predicted"/>
<protein>
    <submittedName>
        <fullName evidence="2">Uncharacterized protein</fullName>
    </submittedName>
</protein>
<keyword evidence="1" id="KW-1133">Transmembrane helix</keyword>
<sequence length="92" mass="9080">MAESTNNNTAVSTGSKWTSILDKGIEILPELLGITLGKQTSPTAQPTSLNAGNPASTGTAAATGVSKGVIYAAAGTAAVVIAILGVLALRRS</sequence>
<dbReference type="Proteomes" id="UP000078486">
    <property type="component" value="Unassembled WGS sequence"/>
</dbReference>
<name>A0A178IKT6_9BACT</name>
<accession>A0A178IKT6</accession>
<keyword evidence="1" id="KW-0472">Membrane</keyword>
<feature type="transmembrane region" description="Helical" evidence="1">
    <location>
        <begin position="69"/>
        <end position="89"/>
    </location>
</feature>
<evidence type="ECO:0000313" key="2">
    <source>
        <dbReference type="EMBL" id="OAM89865.1"/>
    </source>
</evidence>
<dbReference type="STRING" id="1184151.AW736_11130"/>
<organism evidence="2 3">
    <name type="scientific">Termitidicoccus mucosus</name>
    <dbReference type="NCBI Taxonomy" id="1184151"/>
    <lineage>
        <taxon>Bacteria</taxon>
        <taxon>Pseudomonadati</taxon>
        <taxon>Verrucomicrobiota</taxon>
        <taxon>Opitutia</taxon>
        <taxon>Opitutales</taxon>
        <taxon>Opitutaceae</taxon>
        <taxon>Termitidicoccus</taxon>
    </lineage>
</organism>
<reference evidence="2 3" key="1">
    <citation type="submission" date="2016-01" db="EMBL/GenBank/DDBJ databases">
        <title>High potential of lignocellulose degradation of a new Verrucomicrobia species.</title>
        <authorList>
            <person name="Wang Y."/>
            <person name="Shi Y."/>
            <person name="Qiu Z."/>
            <person name="Liu S."/>
            <person name="Yang H."/>
        </authorList>
    </citation>
    <scope>NUCLEOTIDE SEQUENCE [LARGE SCALE GENOMIC DNA]</scope>
    <source>
        <strain evidence="2 3">TSB47</strain>
    </source>
</reference>